<dbReference type="SUPFAM" id="SSF53254">
    <property type="entry name" value="Phosphoglycerate mutase-like"/>
    <property type="match status" value="1"/>
</dbReference>
<dbReference type="EMBL" id="AEWV01000006">
    <property type="protein sequence ID" value="EGC18210.1"/>
    <property type="molecule type" value="Genomic_DNA"/>
</dbReference>
<dbReference type="AlphaFoldDB" id="F0EWX9"/>
<accession>F0EWX9</accession>
<protein>
    <submittedName>
        <fullName evidence="1">Phosphoglycerate mutase family protein</fullName>
        <ecNumber evidence="1">5.4.2.-</ecNumber>
    </submittedName>
</protein>
<dbReference type="EC" id="5.4.2.-" evidence="1"/>
<dbReference type="RefSeq" id="WP_003781320.1">
    <property type="nucleotide sequence ID" value="NZ_GL870929.1"/>
</dbReference>
<dbReference type="Pfam" id="PF00300">
    <property type="entry name" value="His_Phos_1"/>
    <property type="match status" value="1"/>
</dbReference>
<dbReference type="SMART" id="SM00855">
    <property type="entry name" value="PGAM"/>
    <property type="match status" value="1"/>
</dbReference>
<dbReference type="GO" id="GO:0016791">
    <property type="term" value="F:phosphatase activity"/>
    <property type="evidence" value="ECO:0007669"/>
    <property type="project" value="TreeGrafter"/>
</dbReference>
<proteinExistence type="predicted"/>
<keyword evidence="2" id="KW-1185">Reference proteome</keyword>
<dbReference type="Gene3D" id="3.40.50.1240">
    <property type="entry name" value="Phosphoglycerate mutase-like"/>
    <property type="match status" value="1"/>
</dbReference>
<dbReference type="GO" id="GO:0016853">
    <property type="term" value="F:isomerase activity"/>
    <property type="evidence" value="ECO:0007669"/>
    <property type="project" value="UniProtKB-KW"/>
</dbReference>
<reference evidence="1 2" key="1">
    <citation type="submission" date="2011-01" db="EMBL/GenBank/DDBJ databases">
        <authorList>
            <person name="Muzny D."/>
            <person name="Qin X."/>
            <person name="Deng J."/>
            <person name="Jiang H."/>
            <person name="Liu Y."/>
            <person name="Qu J."/>
            <person name="Song X.-Z."/>
            <person name="Zhang L."/>
            <person name="Thornton R."/>
            <person name="Coyle M."/>
            <person name="Francisco L."/>
            <person name="Jackson L."/>
            <person name="Javaid M."/>
            <person name="Korchina V."/>
            <person name="Kovar C."/>
            <person name="Mata R."/>
            <person name="Mathew T."/>
            <person name="Ngo R."/>
            <person name="Nguyen L."/>
            <person name="Nguyen N."/>
            <person name="Okwuonu G."/>
            <person name="Ongeri F."/>
            <person name="Pham C."/>
            <person name="Simmons D."/>
            <person name="Wilczek-Boney K."/>
            <person name="Hale W."/>
            <person name="Jakkamsetti A."/>
            <person name="Pham P."/>
            <person name="Ruth R."/>
            <person name="San Lucas F."/>
            <person name="Warren J."/>
            <person name="Zhang J."/>
            <person name="Zhao Z."/>
            <person name="Zhou C."/>
            <person name="Zhu D."/>
            <person name="Lee S."/>
            <person name="Bess C."/>
            <person name="Blankenburg K."/>
            <person name="Forbes L."/>
            <person name="Fu Q."/>
            <person name="Gubbala S."/>
            <person name="Hirani K."/>
            <person name="Jayaseelan J.C."/>
            <person name="Lara F."/>
            <person name="Munidasa M."/>
            <person name="Palculict T."/>
            <person name="Patil S."/>
            <person name="Pu L.-L."/>
            <person name="Saada N."/>
            <person name="Tang L."/>
            <person name="Weissenberger G."/>
            <person name="Zhu Y."/>
            <person name="Hemphill L."/>
            <person name="Shang Y."/>
            <person name="Youmans B."/>
            <person name="Ayvaz T."/>
            <person name="Ross M."/>
            <person name="Santibanez J."/>
            <person name="Aqrawi P."/>
            <person name="Gross S."/>
            <person name="Joshi V."/>
            <person name="Fowler G."/>
            <person name="Nazareth L."/>
            <person name="Reid J."/>
            <person name="Worley K."/>
            <person name="Petrosino J."/>
            <person name="Highlander S."/>
            <person name="Gibbs R."/>
        </authorList>
    </citation>
    <scope>NUCLEOTIDE SEQUENCE [LARGE SCALE GENOMIC DNA]</scope>
    <source>
        <strain evidence="1 2">ATCC 33394</strain>
    </source>
</reference>
<comment type="caution">
    <text evidence="1">The sequence shown here is derived from an EMBL/GenBank/DDBJ whole genome shotgun (WGS) entry which is preliminary data.</text>
</comment>
<dbReference type="CDD" id="cd07067">
    <property type="entry name" value="HP_PGM_like"/>
    <property type="match status" value="1"/>
</dbReference>
<organism evidence="1 2">
    <name type="scientific">Kingella denitrificans ATCC 33394</name>
    <dbReference type="NCBI Taxonomy" id="888741"/>
    <lineage>
        <taxon>Bacteria</taxon>
        <taxon>Pseudomonadati</taxon>
        <taxon>Pseudomonadota</taxon>
        <taxon>Betaproteobacteria</taxon>
        <taxon>Neisseriales</taxon>
        <taxon>Neisseriaceae</taxon>
        <taxon>Kingella</taxon>
    </lineage>
</organism>
<name>F0EWX9_9NEIS</name>
<dbReference type="PANTHER" id="PTHR48100">
    <property type="entry name" value="BROAD-SPECIFICITY PHOSPHATASE YOR283W-RELATED"/>
    <property type="match status" value="1"/>
</dbReference>
<dbReference type="InterPro" id="IPR013078">
    <property type="entry name" value="His_Pase_superF_clade-1"/>
</dbReference>
<gene>
    <name evidence="1" type="ORF">HMPREF9098_0359</name>
</gene>
<dbReference type="HOGENOM" id="CLU_096452_0_0_4"/>
<dbReference type="InterPro" id="IPR050275">
    <property type="entry name" value="PGM_Phosphatase"/>
</dbReference>
<evidence type="ECO:0000313" key="2">
    <source>
        <dbReference type="Proteomes" id="UP000004088"/>
    </source>
</evidence>
<dbReference type="STRING" id="888741.HMPREF9098_0359"/>
<sequence length="231" mass="25231">MTTATKSSLHPETAQPKEAAHMKTLYLIRHAQSAANAGGTSLPDREISLSAKGAQQAAELACRLPANRRVFVSNMRRTHETAAPYCARHGIRPEILPCLNEFSYLPFAAVQGLDASARKPLAEAYWQRADPHFRAGGGADTFAEFDGRVSDFLHRAWPSLPHGSLLFGHGIWIALLAWWLSGNYAETGADMAAFRAFQSSLHVANASVWRLDGTETAAESLRCLPENATEF</sequence>
<keyword evidence="1" id="KW-0413">Isomerase</keyword>
<dbReference type="InterPro" id="IPR029033">
    <property type="entry name" value="His_PPase_superfam"/>
</dbReference>
<dbReference type="Proteomes" id="UP000004088">
    <property type="component" value="Unassembled WGS sequence"/>
</dbReference>
<evidence type="ECO:0000313" key="1">
    <source>
        <dbReference type="EMBL" id="EGC18210.1"/>
    </source>
</evidence>